<dbReference type="KEGG" id="lvs:LOKVESSMR4R_03304"/>
<dbReference type="EMBL" id="CP021431">
    <property type="protein sequence ID" value="ARU02577.1"/>
    <property type="molecule type" value="Genomic_DNA"/>
</dbReference>
<organism evidence="1 2">
    <name type="scientific">Yoonia vestfoldensis</name>
    <dbReference type="NCBI Taxonomy" id="245188"/>
    <lineage>
        <taxon>Bacteria</taxon>
        <taxon>Pseudomonadati</taxon>
        <taxon>Pseudomonadota</taxon>
        <taxon>Alphaproteobacteria</taxon>
        <taxon>Rhodobacterales</taxon>
        <taxon>Paracoccaceae</taxon>
        <taxon>Yoonia</taxon>
    </lineage>
</organism>
<dbReference type="Proteomes" id="UP000195273">
    <property type="component" value="Chromosome"/>
</dbReference>
<keyword evidence="2" id="KW-1185">Reference proteome</keyword>
<accession>A0A1Y0EG35</accession>
<gene>
    <name evidence="1" type="ORF">LOKVESSMR4R_03304</name>
</gene>
<name>A0A1Y0EG35_9RHOB</name>
<dbReference type="OrthoDB" id="8448436at2"/>
<evidence type="ECO:0000313" key="1">
    <source>
        <dbReference type="EMBL" id="ARU02577.1"/>
    </source>
</evidence>
<reference evidence="1 2" key="1">
    <citation type="submission" date="2017-05" db="EMBL/GenBank/DDBJ databases">
        <title>Genome Sequence of Loktanella vestfoldensis Strain SMR4r Isolated from a Culture of the Diatom Skeletonema marinoi.</title>
        <authorList>
            <person name="Topel M."/>
            <person name="Pinder M.I.M."/>
            <person name="Johansson O.N."/>
            <person name="Kourtchenko O."/>
            <person name="Godhe A."/>
            <person name="Clarke A.K."/>
        </authorList>
    </citation>
    <scope>NUCLEOTIDE SEQUENCE [LARGE SCALE GENOMIC DNA]</scope>
    <source>
        <strain evidence="1 2">SMR4r</strain>
    </source>
</reference>
<sequence length="112" mass="12858">MLTDNGHAVIYLSEALQTGSPDDLVALTAQENDAILVACDGDMKVMAKKYGVTNTRYRKLSLLKLTLKKQTQAKYRVEQALSLLEHEWKFCEHKQSRRLFIEIKDQKISSMR</sequence>
<evidence type="ECO:0000313" key="2">
    <source>
        <dbReference type="Proteomes" id="UP000195273"/>
    </source>
</evidence>
<proteinExistence type="predicted"/>
<protein>
    <recommendedName>
        <fullName evidence="3">DUF5615 domain-containing protein</fullName>
    </recommendedName>
</protein>
<dbReference type="AlphaFoldDB" id="A0A1Y0EG35"/>
<evidence type="ECO:0008006" key="3">
    <source>
        <dbReference type="Google" id="ProtNLM"/>
    </source>
</evidence>